<dbReference type="AlphaFoldDB" id="A0A1S0U354"/>
<proteinExistence type="predicted"/>
<dbReference type="KEGG" id="loa:LOAG_03977"/>
<reference evidence="1" key="1">
    <citation type="submission" date="2012-04" db="EMBL/GenBank/DDBJ databases">
        <title>The Genome Sequence of Loa loa.</title>
        <authorList>
            <consortium name="The Broad Institute Genome Sequencing Platform"/>
            <consortium name="Broad Institute Genome Sequencing Center for Infectious Disease"/>
            <person name="Nutman T.B."/>
            <person name="Fink D.L."/>
            <person name="Russ C."/>
            <person name="Young S."/>
            <person name="Zeng Q."/>
            <person name="Gargeya S."/>
            <person name="Alvarado L."/>
            <person name="Berlin A."/>
            <person name="Chapman S.B."/>
            <person name="Chen Z."/>
            <person name="Freedman E."/>
            <person name="Gellesch M."/>
            <person name="Goldberg J."/>
            <person name="Griggs A."/>
            <person name="Gujja S."/>
            <person name="Heilman E.R."/>
            <person name="Heiman D."/>
            <person name="Howarth C."/>
            <person name="Mehta T."/>
            <person name="Neiman D."/>
            <person name="Pearson M."/>
            <person name="Roberts A."/>
            <person name="Saif S."/>
            <person name="Shea T."/>
            <person name="Shenoy N."/>
            <person name="Sisk P."/>
            <person name="Stolte C."/>
            <person name="Sykes S."/>
            <person name="White J."/>
            <person name="Yandava C."/>
            <person name="Haas B."/>
            <person name="Henn M.R."/>
            <person name="Nusbaum C."/>
            <person name="Birren B."/>
        </authorList>
    </citation>
    <scope>NUCLEOTIDE SEQUENCE [LARGE SCALE GENOMIC DNA]</scope>
</reference>
<dbReference type="OrthoDB" id="5807587at2759"/>
<dbReference type="RefSeq" id="XP_003139562.1">
    <property type="nucleotide sequence ID" value="XM_003139514.1"/>
</dbReference>
<evidence type="ECO:0000313" key="1">
    <source>
        <dbReference type="EMBL" id="EFO24507.1"/>
    </source>
</evidence>
<protein>
    <submittedName>
        <fullName evidence="1">Uncharacterized protein</fullName>
    </submittedName>
</protein>
<dbReference type="InParanoid" id="A0A1S0U354"/>
<name>A0A1S0U354_LOALO</name>
<dbReference type="GeneID" id="9941373"/>
<dbReference type="EMBL" id="JH712084">
    <property type="protein sequence ID" value="EFO24507.1"/>
    <property type="molecule type" value="Genomic_DNA"/>
</dbReference>
<gene>
    <name evidence="1" type="ORF">LOAG_03977</name>
</gene>
<accession>A0A1S0U354</accession>
<organism evidence="1">
    <name type="scientific">Loa loa</name>
    <name type="common">Eye worm</name>
    <name type="synonym">Filaria loa</name>
    <dbReference type="NCBI Taxonomy" id="7209"/>
    <lineage>
        <taxon>Eukaryota</taxon>
        <taxon>Metazoa</taxon>
        <taxon>Ecdysozoa</taxon>
        <taxon>Nematoda</taxon>
        <taxon>Chromadorea</taxon>
        <taxon>Rhabditida</taxon>
        <taxon>Spirurina</taxon>
        <taxon>Spiruromorpha</taxon>
        <taxon>Filarioidea</taxon>
        <taxon>Onchocercidae</taxon>
        <taxon>Loa</taxon>
    </lineage>
</organism>
<dbReference type="CTD" id="9941373"/>
<sequence>MNEINALLSETGRQPILEMQLRQLAQRFGFTHINAEQSLELLKNLMNSKGFQSKIALLSANVDQEQNKKPEPIRPINAPSHFIPVKGMRNGQFSSVLSLLPNELRKKFVVESKNLFG</sequence>